<accession>A0ABP7U4P9</accession>
<feature type="domain" description="Helix-turn-helix" evidence="1">
    <location>
        <begin position="41"/>
        <end position="87"/>
    </location>
</feature>
<organism evidence="2 3">
    <name type="scientific">Flavobacterium cheonhonense</name>
    <dbReference type="NCBI Taxonomy" id="706185"/>
    <lineage>
        <taxon>Bacteria</taxon>
        <taxon>Pseudomonadati</taxon>
        <taxon>Bacteroidota</taxon>
        <taxon>Flavobacteriia</taxon>
        <taxon>Flavobacteriales</taxon>
        <taxon>Flavobacteriaceae</taxon>
        <taxon>Flavobacterium</taxon>
    </lineage>
</organism>
<reference evidence="3" key="1">
    <citation type="journal article" date="2019" name="Int. J. Syst. Evol. Microbiol.">
        <title>The Global Catalogue of Microorganisms (GCM) 10K type strain sequencing project: providing services to taxonomists for standard genome sequencing and annotation.</title>
        <authorList>
            <consortium name="The Broad Institute Genomics Platform"/>
            <consortium name="The Broad Institute Genome Sequencing Center for Infectious Disease"/>
            <person name="Wu L."/>
            <person name="Ma J."/>
        </authorList>
    </citation>
    <scope>NUCLEOTIDE SEQUENCE [LARGE SCALE GENOMIC DNA]</scope>
    <source>
        <strain evidence="3">JCM 17064</strain>
    </source>
</reference>
<dbReference type="Proteomes" id="UP001500968">
    <property type="component" value="Unassembled WGS sequence"/>
</dbReference>
<dbReference type="EMBL" id="BAABCR010000015">
    <property type="protein sequence ID" value="GAA4036014.1"/>
    <property type="molecule type" value="Genomic_DNA"/>
</dbReference>
<evidence type="ECO:0000313" key="2">
    <source>
        <dbReference type="EMBL" id="GAA4036014.1"/>
    </source>
</evidence>
<dbReference type="SUPFAM" id="SSF46955">
    <property type="entry name" value="Putative DNA-binding domain"/>
    <property type="match status" value="1"/>
</dbReference>
<protein>
    <recommendedName>
        <fullName evidence="1">Helix-turn-helix domain-containing protein</fullName>
    </recommendedName>
</protein>
<keyword evidence="3" id="KW-1185">Reference proteome</keyword>
<dbReference type="InterPro" id="IPR041657">
    <property type="entry name" value="HTH_17"/>
</dbReference>
<name>A0ABP7U4P9_9FLAO</name>
<evidence type="ECO:0000313" key="3">
    <source>
        <dbReference type="Proteomes" id="UP001500968"/>
    </source>
</evidence>
<dbReference type="Pfam" id="PF12728">
    <property type="entry name" value="HTH_17"/>
    <property type="match status" value="1"/>
</dbReference>
<sequence>MSTIQFFQVSPEQLQSEITKGVKAHLDDFLKHFKPKQPNDYLTRSDVAQMFNVDLSTIANWQKNGKLKPYGLGGRVYFLRSDIEASLTPLNG</sequence>
<dbReference type="RefSeq" id="WP_324690028.1">
    <property type="nucleotide sequence ID" value="NZ_BAABCR010000015.1"/>
</dbReference>
<dbReference type="InterPro" id="IPR009061">
    <property type="entry name" value="DNA-bd_dom_put_sf"/>
</dbReference>
<proteinExistence type="predicted"/>
<gene>
    <name evidence="2" type="ORF">GCM10022386_21890</name>
</gene>
<comment type="caution">
    <text evidence="2">The sequence shown here is derived from an EMBL/GenBank/DDBJ whole genome shotgun (WGS) entry which is preliminary data.</text>
</comment>
<evidence type="ECO:0000259" key="1">
    <source>
        <dbReference type="Pfam" id="PF12728"/>
    </source>
</evidence>